<name>A0A2S9JY63_9HYPH</name>
<keyword evidence="3" id="KW-1185">Reference proteome</keyword>
<evidence type="ECO:0000259" key="1">
    <source>
        <dbReference type="Pfam" id="PF06568"/>
    </source>
</evidence>
<dbReference type="RefSeq" id="WP_105732508.1">
    <property type="nucleotide sequence ID" value="NZ_PVBT01000001.1"/>
</dbReference>
<dbReference type="Pfam" id="PF06568">
    <property type="entry name" value="YjiS-like"/>
    <property type="match status" value="1"/>
</dbReference>
<evidence type="ECO:0000313" key="2">
    <source>
        <dbReference type="EMBL" id="PRD58268.1"/>
    </source>
</evidence>
<evidence type="ECO:0000313" key="3">
    <source>
        <dbReference type="Proteomes" id="UP000238563"/>
    </source>
</evidence>
<dbReference type="InterPro" id="IPR009506">
    <property type="entry name" value="YjiS-like"/>
</dbReference>
<sequence>MSNIETTGLLEGRGGNALASFIKNTATDIWNNYLHIRGGRAGEPKVSKLSDHLLDDIGITREEAREIDRRRR</sequence>
<reference evidence="2 3" key="1">
    <citation type="submission" date="2018-02" db="EMBL/GenBank/DDBJ databases">
        <title>The draft genome of Phyllobacterium myrsinacearum DSM5892.</title>
        <authorList>
            <person name="Li L."/>
            <person name="Liu L."/>
            <person name="Zhang X."/>
            <person name="Wang T."/>
        </authorList>
    </citation>
    <scope>NUCLEOTIDE SEQUENCE [LARGE SCALE GENOMIC DNA]</scope>
    <source>
        <strain evidence="2 3">DSM 5892</strain>
    </source>
</reference>
<comment type="caution">
    <text evidence="2">The sequence shown here is derived from an EMBL/GenBank/DDBJ whole genome shotgun (WGS) entry which is preliminary data.</text>
</comment>
<dbReference type="AlphaFoldDB" id="A0A2S9JY63"/>
<organism evidence="2 3">
    <name type="scientific">Phyllobacterium myrsinacearum</name>
    <dbReference type="NCBI Taxonomy" id="28101"/>
    <lineage>
        <taxon>Bacteria</taxon>
        <taxon>Pseudomonadati</taxon>
        <taxon>Pseudomonadota</taxon>
        <taxon>Alphaproteobacteria</taxon>
        <taxon>Hyphomicrobiales</taxon>
        <taxon>Phyllobacteriaceae</taxon>
        <taxon>Phyllobacterium</taxon>
    </lineage>
</organism>
<protein>
    <recommendedName>
        <fullName evidence="1">YjiS-like domain-containing protein</fullName>
    </recommendedName>
</protein>
<gene>
    <name evidence="2" type="ORF">C5750_03825</name>
</gene>
<dbReference type="OrthoDB" id="8162839at2"/>
<accession>A0A2S9JY63</accession>
<feature type="domain" description="YjiS-like" evidence="1">
    <location>
        <begin position="47"/>
        <end position="65"/>
    </location>
</feature>
<dbReference type="Proteomes" id="UP000238563">
    <property type="component" value="Unassembled WGS sequence"/>
</dbReference>
<proteinExistence type="predicted"/>
<dbReference type="EMBL" id="PVBT01000001">
    <property type="protein sequence ID" value="PRD58268.1"/>
    <property type="molecule type" value="Genomic_DNA"/>
</dbReference>